<feature type="region of interest" description="Disordered" evidence="1">
    <location>
        <begin position="62"/>
        <end position="84"/>
    </location>
</feature>
<proteinExistence type="predicted"/>
<organism evidence="2 3">
    <name type="scientific">Parelaphostrongylus tenuis</name>
    <name type="common">Meningeal worm</name>
    <dbReference type="NCBI Taxonomy" id="148309"/>
    <lineage>
        <taxon>Eukaryota</taxon>
        <taxon>Metazoa</taxon>
        <taxon>Ecdysozoa</taxon>
        <taxon>Nematoda</taxon>
        <taxon>Chromadorea</taxon>
        <taxon>Rhabditida</taxon>
        <taxon>Rhabditina</taxon>
        <taxon>Rhabditomorpha</taxon>
        <taxon>Strongyloidea</taxon>
        <taxon>Metastrongylidae</taxon>
        <taxon>Parelaphostrongylus</taxon>
    </lineage>
</organism>
<name>A0AAD5QYG0_PARTN</name>
<gene>
    <name evidence="2" type="ORF">KIN20_026747</name>
</gene>
<sequence length="84" mass="9455">MLLLRDSSRVYKGSTGMQLHAKIGPRRTSEKRHIGTHGLEWNEQGERLSEFIMTTQTIYGNSQSKSLTLNHGRGSLPMESPITN</sequence>
<comment type="caution">
    <text evidence="2">The sequence shown here is derived from an EMBL/GenBank/DDBJ whole genome shotgun (WGS) entry which is preliminary data.</text>
</comment>
<dbReference type="EMBL" id="JAHQIW010005480">
    <property type="protein sequence ID" value="KAJ1366147.1"/>
    <property type="molecule type" value="Genomic_DNA"/>
</dbReference>
<evidence type="ECO:0000256" key="1">
    <source>
        <dbReference type="SAM" id="MobiDB-lite"/>
    </source>
</evidence>
<evidence type="ECO:0000313" key="3">
    <source>
        <dbReference type="Proteomes" id="UP001196413"/>
    </source>
</evidence>
<accession>A0AAD5QYG0</accession>
<dbReference type="AlphaFoldDB" id="A0AAD5QYG0"/>
<reference evidence="2" key="1">
    <citation type="submission" date="2021-06" db="EMBL/GenBank/DDBJ databases">
        <title>Parelaphostrongylus tenuis whole genome reference sequence.</title>
        <authorList>
            <person name="Garwood T.J."/>
            <person name="Larsen P.A."/>
            <person name="Fountain-Jones N.M."/>
            <person name="Garbe J.R."/>
            <person name="Macchietto M.G."/>
            <person name="Kania S.A."/>
            <person name="Gerhold R.W."/>
            <person name="Richards J.E."/>
            <person name="Wolf T.M."/>
        </authorList>
    </citation>
    <scope>NUCLEOTIDE SEQUENCE</scope>
    <source>
        <strain evidence="2">MNPRO001-30</strain>
        <tissue evidence="2">Meninges</tissue>
    </source>
</reference>
<dbReference type="Proteomes" id="UP001196413">
    <property type="component" value="Unassembled WGS sequence"/>
</dbReference>
<protein>
    <submittedName>
        <fullName evidence="2">Uncharacterized protein</fullName>
    </submittedName>
</protein>
<keyword evidence="3" id="KW-1185">Reference proteome</keyword>
<evidence type="ECO:0000313" key="2">
    <source>
        <dbReference type="EMBL" id="KAJ1366147.1"/>
    </source>
</evidence>